<dbReference type="Proteomes" id="UP000297273">
    <property type="component" value="Unassembled WGS sequence"/>
</dbReference>
<dbReference type="EMBL" id="RQER01000004">
    <property type="protein sequence ID" value="TGK02550.1"/>
    <property type="molecule type" value="Genomic_DNA"/>
</dbReference>
<reference evidence="1 4" key="2">
    <citation type="journal article" date="2019" name="PLoS Negl. Trop. Dis.">
        <title>Revisiting the worldwide diversity of Leptospira species in the environment.</title>
        <authorList>
            <person name="Vincent A.T."/>
            <person name="Schiettekatte O."/>
            <person name="Bourhy P."/>
            <person name="Veyrier F.J."/>
            <person name="Picardeau M."/>
        </authorList>
    </citation>
    <scope>NUCLEOTIDE SEQUENCE [LARGE SCALE GENOMIC DNA]</scope>
    <source>
        <strain evidence="2">201702690</strain>
        <strain evidence="1 4">SSW18</strain>
    </source>
</reference>
<evidence type="ECO:0000313" key="4">
    <source>
        <dbReference type="Proteomes" id="UP000297946"/>
    </source>
</evidence>
<gene>
    <name evidence="1" type="ORF">EHO57_04245</name>
    <name evidence="2" type="ORF">EHQ53_13870</name>
</gene>
<name>A0A5F1ZT30_9LEPT</name>
<reference evidence="2" key="1">
    <citation type="submission" date="2018-10" db="EMBL/GenBank/DDBJ databases">
        <authorList>
            <person name="Vincent A.T."/>
            <person name="Schiettekatte O."/>
            <person name="Bourhy P."/>
            <person name="Veyrier F.J."/>
            <person name="Picardeau M."/>
        </authorList>
    </citation>
    <scope>NUCLEOTIDE SEQUENCE</scope>
    <source>
        <strain evidence="2">201702690</strain>
    </source>
</reference>
<keyword evidence="3" id="KW-1185">Reference proteome</keyword>
<organism evidence="1 4">
    <name type="scientific">Leptospira langatensis</name>
    <dbReference type="NCBI Taxonomy" id="2484983"/>
    <lineage>
        <taxon>Bacteria</taxon>
        <taxon>Pseudomonadati</taxon>
        <taxon>Spirochaetota</taxon>
        <taxon>Spirochaetia</taxon>
        <taxon>Leptospirales</taxon>
        <taxon>Leptospiraceae</taxon>
        <taxon>Leptospira</taxon>
    </lineage>
</organism>
<evidence type="ECO:0000313" key="2">
    <source>
        <dbReference type="EMBL" id="TGL40249.1"/>
    </source>
</evidence>
<evidence type="ECO:0000313" key="3">
    <source>
        <dbReference type="Proteomes" id="UP000297273"/>
    </source>
</evidence>
<comment type="caution">
    <text evidence="1">The sequence shown here is derived from an EMBL/GenBank/DDBJ whole genome shotgun (WGS) entry which is preliminary data.</text>
</comment>
<sequence length="223" mass="24029">MKINALPLFLALSILINCQGGGDSNSSVLAILAARKCISVPRIIIYHDEISGYDTDEFHCSVSGTKYNCLNIDDDRVWSRTYESVSAVSLGVIDPPSVAFGFGVQVAQRGLLELKSHPSANPSIVNDDYTFTYDSFHQLLSSTDVVGGGTITFSNYDINGFPLDISGGGSIAYQYNYSPTLPSAIFSDSVMFYDANGWINEVSDGGSTDVSFHYPGGTLQLCE</sequence>
<dbReference type="AlphaFoldDB" id="A0A5F1ZT30"/>
<dbReference type="OrthoDB" id="343091at2"/>
<dbReference type="EMBL" id="RQGC01000008">
    <property type="protein sequence ID" value="TGL40249.1"/>
    <property type="molecule type" value="Genomic_DNA"/>
</dbReference>
<evidence type="ECO:0000313" key="1">
    <source>
        <dbReference type="EMBL" id="TGK02550.1"/>
    </source>
</evidence>
<protein>
    <submittedName>
        <fullName evidence="1">Uncharacterized protein</fullName>
    </submittedName>
</protein>
<dbReference type="Proteomes" id="UP000297946">
    <property type="component" value="Unassembled WGS sequence"/>
</dbReference>
<accession>A0A5F1ZT30</accession>
<proteinExistence type="predicted"/>
<dbReference type="RefSeq" id="WP_135646363.1">
    <property type="nucleotide sequence ID" value="NZ_RQER01000004.1"/>
</dbReference>